<keyword evidence="4" id="KW-1185">Reference proteome</keyword>
<protein>
    <recommendedName>
        <fullName evidence="5">Cobalt transporter</fullName>
    </recommendedName>
</protein>
<feature type="chain" id="PRO_5012104754" description="Cobalt transporter" evidence="2">
    <location>
        <begin position="26"/>
        <end position="190"/>
    </location>
</feature>
<evidence type="ECO:0000313" key="4">
    <source>
        <dbReference type="Proteomes" id="UP000215441"/>
    </source>
</evidence>
<feature type="signal peptide" evidence="2">
    <location>
        <begin position="1"/>
        <end position="25"/>
    </location>
</feature>
<comment type="caution">
    <text evidence="3">The sequence shown here is derived from an EMBL/GenBank/DDBJ whole genome shotgun (WGS) entry which is preliminary data.</text>
</comment>
<evidence type="ECO:0008006" key="5">
    <source>
        <dbReference type="Google" id="ProtNLM"/>
    </source>
</evidence>
<evidence type="ECO:0000256" key="2">
    <source>
        <dbReference type="SAM" id="SignalP"/>
    </source>
</evidence>
<dbReference type="RefSeq" id="WP_094291797.1">
    <property type="nucleotide sequence ID" value="NZ_NOIG01000014.1"/>
</dbReference>
<dbReference type="Proteomes" id="UP000215441">
    <property type="component" value="Unassembled WGS sequence"/>
</dbReference>
<organism evidence="3 4">
    <name type="scientific">Acidovorax kalamii</name>
    <dbReference type="NCBI Taxonomy" id="2004485"/>
    <lineage>
        <taxon>Bacteria</taxon>
        <taxon>Pseudomonadati</taxon>
        <taxon>Pseudomonadota</taxon>
        <taxon>Betaproteobacteria</taxon>
        <taxon>Burkholderiales</taxon>
        <taxon>Comamonadaceae</taxon>
        <taxon>Acidovorax</taxon>
    </lineage>
</organism>
<dbReference type="AlphaFoldDB" id="A0A235EG16"/>
<dbReference type="EMBL" id="NOIG01000014">
    <property type="protein sequence ID" value="OYD47919.1"/>
    <property type="molecule type" value="Genomic_DNA"/>
</dbReference>
<sequence>MTLSSAFSTLGLALLLGLLPPTALAGDGHDHGEAPAAPAGTALPRFAATSDLFELVGVLDGQKIALYLDHAGDNSPVKDARLELDIAGTSVPVTRVAEGEFQATLAAPLAEGVSPVTATVAAGNETDLLAGEIDLHPAAHTDAAPAGLARRTGLIAGAVAAVLLALVAVWGLRRGRTARMGNTQRVGGAA</sequence>
<name>A0A235EG16_9BURK</name>
<proteinExistence type="predicted"/>
<gene>
    <name evidence="3" type="ORF">CBY09_22040</name>
</gene>
<feature type="transmembrane region" description="Helical" evidence="1">
    <location>
        <begin position="153"/>
        <end position="172"/>
    </location>
</feature>
<keyword evidence="1" id="KW-0472">Membrane</keyword>
<accession>A0A235EG16</accession>
<dbReference type="OrthoDB" id="6881973at2"/>
<evidence type="ECO:0000313" key="3">
    <source>
        <dbReference type="EMBL" id="OYD47919.1"/>
    </source>
</evidence>
<reference evidence="3 4" key="1">
    <citation type="submission" date="2017-07" db="EMBL/GenBank/DDBJ databases">
        <title>Acidovorax KNDSW TSA 6 genome sequence and assembly.</title>
        <authorList>
            <person name="Mayilraj S."/>
        </authorList>
    </citation>
    <scope>NUCLEOTIDE SEQUENCE [LARGE SCALE GENOMIC DNA]</scope>
    <source>
        <strain evidence="3 4">KNDSW-TSA6</strain>
    </source>
</reference>
<keyword evidence="1" id="KW-1133">Transmembrane helix</keyword>
<keyword evidence="1" id="KW-0812">Transmembrane</keyword>
<evidence type="ECO:0000256" key="1">
    <source>
        <dbReference type="SAM" id="Phobius"/>
    </source>
</evidence>
<keyword evidence="2" id="KW-0732">Signal</keyword>